<dbReference type="InterPro" id="IPR045339">
    <property type="entry name" value="DUF6534"/>
</dbReference>
<keyword evidence="1" id="KW-0812">Transmembrane</keyword>
<evidence type="ECO:0000313" key="4">
    <source>
        <dbReference type="Proteomes" id="UP000703269"/>
    </source>
</evidence>
<reference evidence="3 4" key="1">
    <citation type="submission" date="2021-08" db="EMBL/GenBank/DDBJ databases">
        <title>Draft Genome Sequence of Phanerochaete sordida strain YK-624.</title>
        <authorList>
            <person name="Mori T."/>
            <person name="Dohra H."/>
            <person name="Suzuki T."/>
            <person name="Kawagishi H."/>
            <person name="Hirai H."/>
        </authorList>
    </citation>
    <scope>NUCLEOTIDE SEQUENCE [LARGE SCALE GENOMIC DNA]</scope>
    <source>
        <strain evidence="3 4">YK-624</strain>
    </source>
</reference>
<dbReference type="AlphaFoldDB" id="A0A9P3GNE2"/>
<keyword evidence="4" id="KW-1185">Reference proteome</keyword>
<name>A0A9P3GNE2_9APHY</name>
<organism evidence="3 4">
    <name type="scientific">Phanerochaete sordida</name>
    <dbReference type="NCBI Taxonomy" id="48140"/>
    <lineage>
        <taxon>Eukaryota</taxon>
        <taxon>Fungi</taxon>
        <taxon>Dikarya</taxon>
        <taxon>Basidiomycota</taxon>
        <taxon>Agaricomycotina</taxon>
        <taxon>Agaricomycetes</taxon>
        <taxon>Polyporales</taxon>
        <taxon>Phanerochaetaceae</taxon>
        <taxon>Phanerochaete</taxon>
    </lineage>
</organism>
<feature type="transmembrane region" description="Helical" evidence="1">
    <location>
        <begin position="122"/>
        <end position="143"/>
    </location>
</feature>
<gene>
    <name evidence="3" type="ORF">PsYK624_148950</name>
</gene>
<dbReference type="Proteomes" id="UP000703269">
    <property type="component" value="Unassembled WGS sequence"/>
</dbReference>
<dbReference type="OrthoDB" id="2953893at2759"/>
<feature type="domain" description="DUF6534" evidence="2">
    <location>
        <begin position="168"/>
        <end position="250"/>
    </location>
</feature>
<proteinExistence type="predicted"/>
<dbReference type="PANTHER" id="PTHR40465:SF1">
    <property type="entry name" value="DUF6534 DOMAIN-CONTAINING PROTEIN"/>
    <property type="match status" value="1"/>
</dbReference>
<sequence>MPPVVEHNNIAAYAGPLLLGFFFNWALFGALSVQVYLYYLSFPSDRTVNKALVYIVYIIEFAQTILVTHDGFRAYAAHYGDFQVLESAQLEWIAVPVMSGVVSCAVQMFYAYRASVLANSKLLALSIAFVSLLQATAAVIQGAQAHVIGNFRDLQRAFVSCTIWLAGSAACDVLIAASMTYLLLRKDTKSQPFVSHLVQLVIETGILTAVAAIVALVLFLAVKQHSYYGCVALVLSKLYSNSLLVIFNSRISIVGGRSAHSLRASAQLRHAHAKSDGSECDATSEIMLTTRIPAAVDPMGTHVEIEDIAYTEAQVRGGYEV</sequence>
<keyword evidence="1" id="KW-0472">Membrane</keyword>
<keyword evidence="1" id="KW-1133">Transmembrane helix</keyword>
<protein>
    <recommendedName>
        <fullName evidence="2">DUF6534 domain-containing protein</fullName>
    </recommendedName>
</protein>
<feature type="transmembrane region" description="Helical" evidence="1">
    <location>
        <begin position="196"/>
        <end position="220"/>
    </location>
</feature>
<evidence type="ECO:0000256" key="1">
    <source>
        <dbReference type="SAM" id="Phobius"/>
    </source>
</evidence>
<feature type="transmembrane region" description="Helical" evidence="1">
    <location>
        <begin position="163"/>
        <end position="184"/>
    </location>
</feature>
<accession>A0A9P3GNE2</accession>
<feature type="transmembrane region" description="Helical" evidence="1">
    <location>
        <begin position="51"/>
        <end position="72"/>
    </location>
</feature>
<dbReference type="Pfam" id="PF20152">
    <property type="entry name" value="DUF6534"/>
    <property type="match status" value="1"/>
</dbReference>
<feature type="transmembrane region" description="Helical" evidence="1">
    <location>
        <begin position="92"/>
        <end position="110"/>
    </location>
</feature>
<dbReference type="EMBL" id="BPQB01000092">
    <property type="protein sequence ID" value="GJE98660.1"/>
    <property type="molecule type" value="Genomic_DNA"/>
</dbReference>
<feature type="transmembrane region" description="Helical" evidence="1">
    <location>
        <begin position="12"/>
        <end position="39"/>
    </location>
</feature>
<evidence type="ECO:0000313" key="3">
    <source>
        <dbReference type="EMBL" id="GJE98660.1"/>
    </source>
</evidence>
<dbReference type="PANTHER" id="PTHR40465">
    <property type="entry name" value="CHROMOSOME 1, WHOLE GENOME SHOTGUN SEQUENCE"/>
    <property type="match status" value="1"/>
</dbReference>
<feature type="transmembrane region" description="Helical" evidence="1">
    <location>
        <begin position="226"/>
        <end position="247"/>
    </location>
</feature>
<evidence type="ECO:0000259" key="2">
    <source>
        <dbReference type="Pfam" id="PF20152"/>
    </source>
</evidence>
<comment type="caution">
    <text evidence="3">The sequence shown here is derived from an EMBL/GenBank/DDBJ whole genome shotgun (WGS) entry which is preliminary data.</text>
</comment>